<evidence type="ECO:0000256" key="9">
    <source>
        <dbReference type="SAM" id="MobiDB-lite"/>
    </source>
</evidence>
<dbReference type="HAMAP" id="MF_00137">
    <property type="entry name" value="SAICAR_synth"/>
    <property type="match status" value="1"/>
</dbReference>
<keyword evidence="6 8" id="KW-0067">ATP-binding</keyword>
<dbReference type="NCBIfam" id="TIGR00081">
    <property type="entry name" value="purC"/>
    <property type="match status" value="1"/>
</dbReference>
<dbReference type="GO" id="GO:0005524">
    <property type="term" value="F:ATP binding"/>
    <property type="evidence" value="ECO:0007669"/>
    <property type="project" value="UniProtKB-KW"/>
</dbReference>
<proteinExistence type="inferred from homology"/>
<dbReference type="PROSITE" id="PS01058">
    <property type="entry name" value="SAICAR_SYNTHETASE_2"/>
    <property type="match status" value="1"/>
</dbReference>
<comment type="caution">
    <text evidence="11">The sequence shown here is derived from an EMBL/GenBank/DDBJ whole genome shotgun (WGS) entry which is preliminary data.</text>
</comment>
<dbReference type="FunFam" id="3.30.470.20:FF:000015">
    <property type="entry name" value="Phosphoribosylaminoimidazole-succinocarboxamide synthase"/>
    <property type="match status" value="1"/>
</dbReference>
<dbReference type="NCBIfam" id="NF010568">
    <property type="entry name" value="PRK13961.1"/>
    <property type="match status" value="1"/>
</dbReference>
<organism evidence="11 12">
    <name type="scientific">Acidovorax temperans</name>
    <dbReference type="NCBI Taxonomy" id="80878"/>
    <lineage>
        <taxon>Bacteria</taxon>
        <taxon>Pseudomonadati</taxon>
        <taxon>Pseudomonadota</taxon>
        <taxon>Betaproteobacteria</taxon>
        <taxon>Burkholderiales</taxon>
        <taxon>Comamonadaceae</taxon>
        <taxon>Acidovorax</taxon>
    </lineage>
</organism>
<comment type="catalytic activity">
    <reaction evidence="7 8">
        <text>5-amino-1-(5-phospho-D-ribosyl)imidazole-4-carboxylate + L-aspartate + ATP = (2S)-2-[5-amino-1-(5-phospho-beta-D-ribosyl)imidazole-4-carboxamido]succinate + ADP + phosphate + 2 H(+)</text>
        <dbReference type="Rhea" id="RHEA:22628"/>
        <dbReference type="ChEBI" id="CHEBI:15378"/>
        <dbReference type="ChEBI" id="CHEBI:29991"/>
        <dbReference type="ChEBI" id="CHEBI:30616"/>
        <dbReference type="ChEBI" id="CHEBI:43474"/>
        <dbReference type="ChEBI" id="CHEBI:58443"/>
        <dbReference type="ChEBI" id="CHEBI:77657"/>
        <dbReference type="ChEBI" id="CHEBI:456216"/>
        <dbReference type="EC" id="6.3.2.6"/>
    </reaction>
</comment>
<evidence type="ECO:0000256" key="8">
    <source>
        <dbReference type="HAMAP-Rule" id="MF_00137"/>
    </source>
</evidence>
<dbReference type="PANTHER" id="PTHR43700:SF1">
    <property type="entry name" value="PHOSPHORIBOSYLAMINOIMIDAZOLE-SUCCINOCARBOXAMIDE SYNTHASE"/>
    <property type="match status" value="1"/>
</dbReference>
<reference evidence="11 12" key="1">
    <citation type="submission" date="2019-06" db="EMBL/GenBank/DDBJ databases">
        <title>Genomic Encyclopedia of Archaeal and Bacterial Type Strains, Phase II (KMG-II): from individual species to whole genera.</title>
        <authorList>
            <person name="Goeker M."/>
        </authorList>
    </citation>
    <scope>NUCLEOTIDE SEQUENCE [LARGE SCALE GENOMIC DNA]</scope>
    <source>
        <strain evidence="11 12">DSM 7270</strain>
    </source>
</reference>
<dbReference type="InterPro" id="IPR001636">
    <property type="entry name" value="SAICAR_synth"/>
</dbReference>
<evidence type="ECO:0000256" key="7">
    <source>
        <dbReference type="ARBA" id="ARBA00048475"/>
    </source>
</evidence>
<evidence type="ECO:0000256" key="4">
    <source>
        <dbReference type="ARBA" id="ARBA00022741"/>
    </source>
</evidence>
<dbReference type="InterPro" id="IPR018236">
    <property type="entry name" value="SAICAR_synthetase_CS"/>
</dbReference>
<dbReference type="EMBL" id="VFPV01000002">
    <property type="protein sequence ID" value="TQN03265.1"/>
    <property type="molecule type" value="Genomic_DNA"/>
</dbReference>
<dbReference type="InterPro" id="IPR028923">
    <property type="entry name" value="SAICAR_synt/ADE2_N"/>
</dbReference>
<keyword evidence="5 8" id="KW-0658">Purine biosynthesis</keyword>
<feature type="compositionally biased region" description="Low complexity" evidence="9">
    <location>
        <begin position="33"/>
        <end position="46"/>
    </location>
</feature>
<keyword evidence="4 8" id="KW-0547">Nucleotide-binding</keyword>
<evidence type="ECO:0000256" key="6">
    <source>
        <dbReference type="ARBA" id="ARBA00022840"/>
    </source>
</evidence>
<dbReference type="PROSITE" id="PS01057">
    <property type="entry name" value="SAICAR_SYNTHETASE_1"/>
    <property type="match status" value="1"/>
</dbReference>
<comment type="pathway">
    <text evidence="1 8">Purine metabolism; IMP biosynthesis via de novo pathway; 5-amino-1-(5-phospho-D-ribosyl)imidazole-4-carboxamide from 5-amino-1-(5-phospho-D-ribosyl)imidazole-4-carboxylate: step 1/2.</text>
</comment>
<evidence type="ECO:0000256" key="2">
    <source>
        <dbReference type="ARBA" id="ARBA00010190"/>
    </source>
</evidence>
<evidence type="ECO:0000313" key="12">
    <source>
        <dbReference type="Proteomes" id="UP000316993"/>
    </source>
</evidence>
<gene>
    <name evidence="8" type="primary">purC</name>
    <name evidence="11" type="ORF">BDD18_1928</name>
</gene>
<dbReference type="EC" id="6.3.2.6" evidence="8"/>
<dbReference type="Proteomes" id="UP000316993">
    <property type="component" value="Unassembled WGS sequence"/>
</dbReference>
<dbReference type="GO" id="GO:0006189">
    <property type="term" value="P:'de novo' IMP biosynthetic process"/>
    <property type="evidence" value="ECO:0007669"/>
    <property type="project" value="UniProtKB-UniRule"/>
</dbReference>
<dbReference type="AlphaFoldDB" id="A0A543L7G5"/>
<feature type="region of interest" description="Disordered" evidence="9">
    <location>
        <begin position="21"/>
        <end position="56"/>
    </location>
</feature>
<dbReference type="GO" id="GO:0004639">
    <property type="term" value="F:phosphoribosylaminoimidazolesuccinocarboxamide synthase activity"/>
    <property type="evidence" value="ECO:0007669"/>
    <property type="project" value="UniProtKB-UniRule"/>
</dbReference>
<dbReference type="Gene3D" id="3.30.200.20">
    <property type="entry name" value="Phosphorylase Kinase, domain 1"/>
    <property type="match status" value="1"/>
</dbReference>
<evidence type="ECO:0000256" key="3">
    <source>
        <dbReference type="ARBA" id="ARBA00022598"/>
    </source>
</evidence>
<dbReference type="GO" id="GO:0005737">
    <property type="term" value="C:cytoplasm"/>
    <property type="evidence" value="ECO:0007669"/>
    <property type="project" value="TreeGrafter"/>
</dbReference>
<protein>
    <recommendedName>
        <fullName evidence="8">Phosphoribosylaminoimidazole-succinocarboxamide synthase</fullName>
        <ecNumber evidence="8">6.3.2.6</ecNumber>
    </recommendedName>
    <alternativeName>
        <fullName evidence="8">SAICAR synthetase</fullName>
    </alternativeName>
</protein>
<name>A0A543L7G5_9BURK</name>
<sequence length="405" mass="44301">MQSHSAVLYRVIRPKVPNAKKPRTMLKSAQNCTTPPTTRVVTHPLTNTPPRTDRAPLQPLEQASRVKSGRLRCQPSGRPRACLAFVRHVPGALIATIETMTQPSNPALHTSALTSLPLLARGKVRDNYAVGDDRILMVASDRLSAFDVIMGEPIPGKGELLTQMALFWFDKLGHICPNHLTGDAPESVVKPEEVAQVRGRSMLVQRLKPIPVEAVVRGYLAGSGWKEYQESRSVCGVPLPEGLTNAAKLPEPIYTPAAKAAVGEHDENITFERTVEMIGLDLATRIRDLSIAIYKAAAEIALTKGMIIADTKFEFGLAPDGTLVLMDEVLTPDSSRYWPVEGYEAALAAGANPPSYDKQFVRDWLEQAKVNGKPWDKTAPAPRLPQEVIAKTAAKYREALERLTA</sequence>
<dbReference type="SUPFAM" id="SSF56104">
    <property type="entry name" value="SAICAR synthase-like"/>
    <property type="match status" value="1"/>
</dbReference>
<dbReference type="Pfam" id="PF01259">
    <property type="entry name" value="SAICAR_synt"/>
    <property type="match status" value="1"/>
</dbReference>
<dbReference type="Gene3D" id="3.30.470.20">
    <property type="entry name" value="ATP-grasp fold, B domain"/>
    <property type="match status" value="1"/>
</dbReference>
<comment type="similarity">
    <text evidence="2 8">Belongs to the SAICAR synthetase family.</text>
</comment>
<dbReference type="CDD" id="cd01414">
    <property type="entry name" value="SAICAR_synt_Sc"/>
    <property type="match status" value="1"/>
</dbReference>
<dbReference type="PANTHER" id="PTHR43700">
    <property type="entry name" value="PHOSPHORIBOSYLAMINOIMIDAZOLE-SUCCINOCARBOXAMIDE SYNTHASE"/>
    <property type="match status" value="1"/>
</dbReference>
<dbReference type="UniPathway" id="UPA00074">
    <property type="reaction ID" value="UER00131"/>
</dbReference>
<evidence type="ECO:0000313" key="11">
    <source>
        <dbReference type="EMBL" id="TQN03265.1"/>
    </source>
</evidence>
<evidence type="ECO:0000256" key="1">
    <source>
        <dbReference type="ARBA" id="ARBA00004672"/>
    </source>
</evidence>
<feature type="domain" description="SAICAR synthetase/ADE2 N-terminal" evidence="10">
    <location>
        <begin position="119"/>
        <end position="370"/>
    </location>
</feature>
<accession>A0A543L7G5</accession>
<evidence type="ECO:0000256" key="5">
    <source>
        <dbReference type="ARBA" id="ARBA00022755"/>
    </source>
</evidence>
<keyword evidence="3 8" id="KW-0436">Ligase</keyword>
<evidence type="ECO:0000259" key="10">
    <source>
        <dbReference type="Pfam" id="PF01259"/>
    </source>
</evidence>